<dbReference type="Proteomes" id="UP000184096">
    <property type="component" value="Chromosome I"/>
</dbReference>
<protein>
    <submittedName>
        <fullName evidence="1">Uncharacterized protein</fullName>
    </submittedName>
</protein>
<evidence type="ECO:0000313" key="2">
    <source>
        <dbReference type="Proteomes" id="UP000184096"/>
    </source>
</evidence>
<evidence type="ECO:0000313" key="1">
    <source>
        <dbReference type="EMBL" id="SHN82785.1"/>
    </source>
</evidence>
<proteinExistence type="predicted"/>
<dbReference type="OrthoDB" id="5242510at2"/>
<keyword evidence="2" id="KW-1185">Reference proteome</keyword>
<reference evidence="2" key="1">
    <citation type="submission" date="2016-11" db="EMBL/GenBank/DDBJ databases">
        <authorList>
            <person name="Varghese N."/>
            <person name="Submissions S."/>
        </authorList>
    </citation>
    <scope>NUCLEOTIDE SEQUENCE [LARGE SCALE GENOMIC DNA]</scope>
    <source>
        <strain evidence="2">GAS401</strain>
    </source>
</reference>
<dbReference type="AlphaFoldDB" id="A0A1M7UIP1"/>
<name>A0A1M7UIP1_9BRAD</name>
<organism evidence="1 2">
    <name type="scientific">Bradyrhizobium erythrophlei</name>
    <dbReference type="NCBI Taxonomy" id="1437360"/>
    <lineage>
        <taxon>Bacteria</taxon>
        <taxon>Pseudomonadati</taxon>
        <taxon>Pseudomonadota</taxon>
        <taxon>Alphaproteobacteria</taxon>
        <taxon>Hyphomicrobiales</taxon>
        <taxon>Nitrobacteraceae</taxon>
        <taxon>Bradyrhizobium</taxon>
    </lineage>
</organism>
<gene>
    <name evidence="1" type="ORF">SAMN05444170_5249</name>
</gene>
<sequence>MSYQAETAAPAASFEVQVADDLSDAAKNWLRSQPKFRLAESLVAFVSETDVGLPRDQFLRLVVNRIVAELSAPLRA</sequence>
<dbReference type="RefSeq" id="WP_072822265.1">
    <property type="nucleotide sequence ID" value="NZ_LT670849.1"/>
</dbReference>
<dbReference type="EMBL" id="LT670849">
    <property type="protein sequence ID" value="SHN82785.1"/>
    <property type="molecule type" value="Genomic_DNA"/>
</dbReference>
<accession>A0A1M7UIP1</accession>